<sequence>MFVWFGIAALLIYVLLVFYVGRSGWRWLRPLHSKVFGWLYGIVLAVVALAFLLAQWTGNIVLGVIGAYWMAVFCLLLMILPITQLAAWLIRRIRRHAPGRELWPGVCALTLLILLMAWGSYMAYSPSVRTYEIDIAKPAPGLERLTIAMASDMHFGILSGEGHARRLVRELNALEPDIVLLPGDIIDDDIQPYLDAGMPEILSGIRAPFGVYAVLGNHDRHELRTASVVDVLERSGIQVLDEASATIGGAFTLIGRRDLSDSERGRLDEAMTGTDPALPLILLDHQPVELGEARAAGIDLMLSGHTHRGQIFPGNLLTGLLFENHWGHLEQGNFHSVVSAGFGFWGPPIRLGSRSEIVRIELTFGAAGA</sequence>
<comment type="caution">
    <text evidence="3">The sequence shown here is derived from an EMBL/GenBank/DDBJ whole genome shotgun (WGS) entry which is preliminary data.</text>
</comment>
<dbReference type="AlphaFoldDB" id="A0A927BY16"/>
<dbReference type="EMBL" id="JACXIZ010000044">
    <property type="protein sequence ID" value="MBD2847705.1"/>
    <property type="molecule type" value="Genomic_DNA"/>
</dbReference>
<dbReference type="RefSeq" id="WP_190920811.1">
    <property type="nucleotide sequence ID" value="NZ_JACXIZ010000044.1"/>
</dbReference>
<dbReference type="Pfam" id="PF00149">
    <property type="entry name" value="Metallophos"/>
    <property type="match status" value="1"/>
</dbReference>
<protein>
    <submittedName>
        <fullName evidence="3">Metallophosphoesterase</fullName>
    </submittedName>
</protein>
<dbReference type="SUPFAM" id="SSF56300">
    <property type="entry name" value="Metallo-dependent phosphatases"/>
    <property type="match status" value="1"/>
</dbReference>
<feature type="transmembrane region" description="Helical" evidence="1">
    <location>
        <begin position="68"/>
        <end position="90"/>
    </location>
</feature>
<evidence type="ECO:0000313" key="4">
    <source>
        <dbReference type="Proteomes" id="UP000621560"/>
    </source>
</evidence>
<dbReference type="InterPro" id="IPR004843">
    <property type="entry name" value="Calcineurin-like_PHP"/>
</dbReference>
<evidence type="ECO:0000256" key="1">
    <source>
        <dbReference type="SAM" id="Phobius"/>
    </source>
</evidence>
<dbReference type="InterPro" id="IPR051158">
    <property type="entry name" value="Metallophosphoesterase_sf"/>
</dbReference>
<feature type="transmembrane region" description="Helical" evidence="1">
    <location>
        <begin position="6"/>
        <end position="25"/>
    </location>
</feature>
<feature type="transmembrane region" description="Helical" evidence="1">
    <location>
        <begin position="37"/>
        <end position="56"/>
    </location>
</feature>
<keyword evidence="4" id="KW-1185">Reference proteome</keyword>
<gene>
    <name evidence="3" type="ORF">IDH44_21140</name>
</gene>
<organism evidence="3 4">
    <name type="scientific">Paenibacillus sabuli</name>
    <dbReference type="NCBI Taxonomy" id="2772509"/>
    <lineage>
        <taxon>Bacteria</taxon>
        <taxon>Bacillati</taxon>
        <taxon>Bacillota</taxon>
        <taxon>Bacilli</taxon>
        <taxon>Bacillales</taxon>
        <taxon>Paenibacillaceae</taxon>
        <taxon>Paenibacillus</taxon>
    </lineage>
</organism>
<dbReference type="Proteomes" id="UP000621560">
    <property type="component" value="Unassembled WGS sequence"/>
</dbReference>
<feature type="transmembrane region" description="Helical" evidence="1">
    <location>
        <begin position="102"/>
        <end position="124"/>
    </location>
</feature>
<accession>A0A927BY16</accession>
<keyword evidence="1" id="KW-1133">Transmembrane helix</keyword>
<keyword evidence="1" id="KW-0472">Membrane</keyword>
<evidence type="ECO:0000313" key="3">
    <source>
        <dbReference type="EMBL" id="MBD2847705.1"/>
    </source>
</evidence>
<dbReference type="GO" id="GO:0016787">
    <property type="term" value="F:hydrolase activity"/>
    <property type="evidence" value="ECO:0007669"/>
    <property type="project" value="InterPro"/>
</dbReference>
<reference evidence="3" key="1">
    <citation type="submission" date="2020-09" db="EMBL/GenBank/DDBJ databases">
        <title>A novel bacterium of genus Paenibacillus, isolated from South China Sea.</title>
        <authorList>
            <person name="Huang H."/>
            <person name="Mo K."/>
            <person name="Hu Y."/>
        </authorList>
    </citation>
    <scope>NUCLEOTIDE SEQUENCE</scope>
    <source>
        <strain evidence="3">IB182496</strain>
    </source>
</reference>
<feature type="domain" description="Calcineurin-like phosphoesterase" evidence="2">
    <location>
        <begin position="146"/>
        <end position="308"/>
    </location>
</feature>
<evidence type="ECO:0000259" key="2">
    <source>
        <dbReference type="Pfam" id="PF00149"/>
    </source>
</evidence>
<dbReference type="InterPro" id="IPR029052">
    <property type="entry name" value="Metallo-depent_PP-like"/>
</dbReference>
<name>A0A927BY16_9BACL</name>
<dbReference type="Gene3D" id="3.60.21.10">
    <property type="match status" value="1"/>
</dbReference>
<dbReference type="PANTHER" id="PTHR31302:SF0">
    <property type="entry name" value="TRANSMEMBRANE PROTEIN WITH METALLOPHOSPHOESTERASE DOMAIN"/>
    <property type="match status" value="1"/>
</dbReference>
<dbReference type="CDD" id="cd07385">
    <property type="entry name" value="MPP_YkuE_C"/>
    <property type="match status" value="1"/>
</dbReference>
<dbReference type="PANTHER" id="PTHR31302">
    <property type="entry name" value="TRANSMEMBRANE PROTEIN WITH METALLOPHOSPHOESTERASE DOMAIN-RELATED"/>
    <property type="match status" value="1"/>
</dbReference>
<keyword evidence="1" id="KW-0812">Transmembrane</keyword>
<proteinExistence type="predicted"/>